<protein>
    <submittedName>
        <fullName evidence="2">Glucose-6-phosphate isomerase</fullName>
    </submittedName>
</protein>
<dbReference type="AlphaFoldDB" id="A0A3R6EGX7"/>
<evidence type="ECO:0000313" key="3">
    <source>
        <dbReference type="Proteomes" id="UP000284465"/>
    </source>
</evidence>
<feature type="region of interest" description="Disordered" evidence="1">
    <location>
        <begin position="1"/>
        <end position="24"/>
    </location>
</feature>
<organism evidence="2 3">
    <name type="scientific">Roseburia intestinalis</name>
    <dbReference type="NCBI Taxonomy" id="166486"/>
    <lineage>
        <taxon>Bacteria</taxon>
        <taxon>Bacillati</taxon>
        <taxon>Bacillota</taxon>
        <taxon>Clostridia</taxon>
        <taxon>Lachnospirales</taxon>
        <taxon>Lachnospiraceae</taxon>
        <taxon>Roseburia</taxon>
    </lineage>
</organism>
<sequence length="24" mass="2833">HGRITRTIRECHLSDPLSERRGSR</sequence>
<comment type="caution">
    <text evidence="2">The sequence shown here is derived from an EMBL/GenBank/DDBJ whole genome shotgun (WGS) entry which is preliminary data.</text>
</comment>
<accession>A0A3R6EGX7</accession>
<evidence type="ECO:0000313" key="2">
    <source>
        <dbReference type="EMBL" id="RHA58736.1"/>
    </source>
</evidence>
<reference evidence="2 3" key="1">
    <citation type="submission" date="2018-08" db="EMBL/GenBank/DDBJ databases">
        <title>A genome reference for cultivated species of the human gut microbiota.</title>
        <authorList>
            <person name="Zou Y."/>
            <person name="Xue W."/>
            <person name="Luo G."/>
        </authorList>
    </citation>
    <scope>NUCLEOTIDE SEQUENCE [LARGE SCALE GENOMIC DNA]</scope>
    <source>
        <strain evidence="2 3">AM43-11</strain>
    </source>
</reference>
<feature type="non-terminal residue" evidence="2">
    <location>
        <position position="1"/>
    </location>
</feature>
<dbReference type="GO" id="GO:0016853">
    <property type="term" value="F:isomerase activity"/>
    <property type="evidence" value="ECO:0007669"/>
    <property type="project" value="UniProtKB-KW"/>
</dbReference>
<evidence type="ECO:0000256" key="1">
    <source>
        <dbReference type="SAM" id="MobiDB-lite"/>
    </source>
</evidence>
<gene>
    <name evidence="2" type="ORF">DW927_20580</name>
</gene>
<keyword evidence="2" id="KW-0413">Isomerase</keyword>
<feature type="compositionally biased region" description="Basic and acidic residues" evidence="1">
    <location>
        <begin position="7"/>
        <end position="24"/>
    </location>
</feature>
<dbReference type="EMBL" id="QSFP01000083">
    <property type="protein sequence ID" value="RHA58736.1"/>
    <property type="molecule type" value="Genomic_DNA"/>
</dbReference>
<dbReference type="Proteomes" id="UP000284465">
    <property type="component" value="Unassembled WGS sequence"/>
</dbReference>
<proteinExistence type="predicted"/>
<name>A0A3R6EGX7_9FIRM</name>